<dbReference type="Proteomes" id="UP001056766">
    <property type="component" value="Unassembled WGS sequence"/>
</dbReference>
<accession>A0A9E4ZF73</accession>
<proteinExistence type="predicted"/>
<gene>
    <name evidence="1" type="ORF">KDK67_05855</name>
</gene>
<comment type="caution">
    <text evidence="1">The sequence shown here is derived from an EMBL/GenBank/DDBJ whole genome shotgun (WGS) entry which is preliminary data.</text>
</comment>
<evidence type="ECO:0000313" key="2">
    <source>
        <dbReference type="Proteomes" id="UP001056766"/>
    </source>
</evidence>
<organism evidence="1 2">
    <name type="scientific">Methanococcoides seepicolus</name>
    <dbReference type="NCBI Taxonomy" id="2828780"/>
    <lineage>
        <taxon>Archaea</taxon>
        <taxon>Methanobacteriati</taxon>
        <taxon>Methanobacteriota</taxon>
        <taxon>Stenosarchaea group</taxon>
        <taxon>Methanomicrobia</taxon>
        <taxon>Methanosarcinales</taxon>
        <taxon>Methanosarcinaceae</taxon>
        <taxon>Methanococcoides</taxon>
    </lineage>
</organism>
<reference evidence="1" key="1">
    <citation type="journal article" date="2021" name="mSystems">
        <title>Bacteria and Archaea Synergistically Convert Glycine Betaine to Biogenic Methane in the Formosa Cold Seep of the South China Sea.</title>
        <authorList>
            <person name="Li L."/>
            <person name="Zhang W."/>
            <person name="Zhang S."/>
            <person name="Song L."/>
            <person name="Sun Q."/>
            <person name="Zhang H."/>
            <person name="Xiang H."/>
            <person name="Dong X."/>
        </authorList>
    </citation>
    <scope>NUCLEOTIDE SEQUENCE</scope>
    <source>
        <strain evidence="1">LLY</strain>
    </source>
</reference>
<dbReference type="EMBL" id="JAGSOI010000017">
    <property type="protein sequence ID" value="MCM1986525.1"/>
    <property type="molecule type" value="Genomic_DNA"/>
</dbReference>
<protein>
    <submittedName>
        <fullName evidence="1">Uncharacterized protein</fullName>
    </submittedName>
</protein>
<evidence type="ECO:0000313" key="1">
    <source>
        <dbReference type="EMBL" id="MCM1986525.1"/>
    </source>
</evidence>
<keyword evidence="2" id="KW-1185">Reference proteome</keyword>
<sequence>MKYTFQDSTDLPLQRDIIKDVQNFVDISRKVLPIENASIEKNDDLYRRRISLEKGVDELESINSKVLEFINGLTEDSDMKEILDYRNSVFDQCDASFNKSTKTMQFEIESINNSIEDGNLGASKQILSSLNSLFEGGIYGTTDKFFAAMNRGVLSGKLSSTVAGMEYESDLTFKDDLLTVRGVYGTLFLPTWIKSGIFYKEEKVKLEEVSDFMLTSLEFDDVRFMASFENKKSTKRFKVEMDGNSFVLHYHGNEVTADPALMQSLKSEHVIALLDAFKEHISSSIQKHTLVKLVLDGDDAIMNNQIFDCLKLIAEQFTELIDECLERGYAKDEITIKIEENDGTRTEKYVSKTDLFDQLSELGSEGLELASLLGVDNI</sequence>
<dbReference type="AlphaFoldDB" id="A0A9E4ZF73"/>
<name>A0A9E4ZF73_9EURY</name>
<reference evidence="1" key="2">
    <citation type="submission" date="2021-04" db="EMBL/GenBank/DDBJ databases">
        <authorList>
            <person name="Dong X."/>
        </authorList>
    </citation>
    <scope>NUCLEOTIDE SEQUENCE</scope>
    <source>
        <strain evidence="1">LLY</strain>
    </source>
</reference>
<dbReference type="RefSeq" id="WP_250867910.1">
    <property type="nucleotide sequence ID" value="NZ_JAGSOI010000017.1"/>
</dbReference>